<name>A0ABY4VY23_9PROT</name>
<keyword evidence="3 6" id="KW-0812">Transmembrane</keyword>
<feature type="domain" description="ComEC/Rec2-related protein" evidence="7">
    <location>
        <begin position="246"/>
        <end position="525"/>
    </location>
</feature>
<evidence type="ECO:0000256" key="5">
    <source>
        <dbReference type="ARBA" id="ARBA00023136"/>
    </source>
</evidence>
<feature type="transmembrane region" description="Helical" evidence="6">
    <location>
        <begin position="409"/>
        <end position="432"/>
    </location>
</feature>
<feature type="transmembrane region" description="Helical" evidence="6">
    <location>
        <begin position="350"/>
        <end position="367"/>
    </location>
</feature>
<reference evidence="9" key="1">
    <citation type="submission" date="2022-06" db="EMBL/GenBank/DDBJ databases">
        <title>Sneathiella actinostolidae sp. nov., isolated from a sea anemonein the Western Pacific Ocean.</title>
        <authorList>
            <person name="Wei M.J."/>
        </authorList>
    </citation>
    <scope>NUCLEOTIDE SEQUENCE</scope>
    <source>
        <strain evidence="9">PHK-P5</strain>
    </source>
</reference>
<keyword evidence="4 6" id="KW-1133">Transmembrane helix</keyword>
<feature type="transmembrane region" description="Helical" evidence="6">
    <location>
        <begin position="438"/>
        <end position="467"/>
    </location>
</feature>
<feature type="transmembrane region" description="Helical" evidence="6">
    <location>
        <begin position="26"/>
        <end position="44"/>
    </location>
</feature>
<dbReference type="PANTHER" id="PTHR30619:SF1">
    <property type="entry name" value="RECOMBINATION PROTEIN 2"/>
    <property type="match status" value="1"/>
</dbReference>
<keyword evidence="5 6" id="KW-0472">Membrane</keyword>
<comment type="subcellular location">
    <subcellularLocation>
        <location evidence="1">Cell membrane</location>
        <topology evidence="1">Multi-pass membrane protein</topology>
    </subcellularLocation>
</comment>
<feature type="transmembrane region" description="Helical" evidence="6">
    <location>
        <begin position="304"/>
        <end position="322"/>
    </location>
</feature>
<protein>
    <submittedName>
        <fullName evidence="9">ComEC/Rec2 family competence protein</fullName>
    </submittedName>
</protein>
<feature type="transmembrane region" description="Helical" evidence="6">
    <location>
        <begin position="502"/>
        <end position="523"/>
    </location>
</feature>
<evidence type="ECO:0000256" key="2">
    <source>
        <dbReference type="ARBA" id="ARBA00022475"/>
    </source>
</evidence>
<keyword evidence="10" id="KW-1185">Reference proteome</keyword>
<feature type="domain" description="DUF4131" evidence="8">
    <location>
        <begin position="46"/>
        <end position="197"/>
    </location>
</feature>
<dbReference type="Proteomes" id="UP001056291">
    <property type="component" value="Chromosome"/>
</dbReference>
<evidence type="ECO:0000256" key="6">
    <source>
        <dbReference type="SAM" id="Phobius"/>
    </source>
</evidence>
<sequence length="696" mass="77405">MGVTKFGIRFGMSGILTQIERDRSRWFFWFPVALAFGIALYFNLTWHPSVIWLLTTPAMAIVSVLARNICYQLIRLILFTGLAVSLGFSACIVREHIVSAPVLQKKQVTEVTGVLLEKSSGISARRLLLGDLEFEQGSNIPNLKYLRLTARMSVAHLHPGQILKARAVLLPPPAPAYPGGFDFQRHSFFQSIGAVGYSISDFQIVGEISGFIDNLRRLSSRFRSAIASNVKQLAPTVAAGFITAISTGDKGAIPREQINNMRHSGLAHLLAISGLHMGMIGGLIFFITRLLLAFWPYVALNYPIKKVAALVALLGLTGYLFVSGMSVSAIRAYIMISALFLAICFDRTALSFRMVVVAALIILLLFPESLTSASFQMSFAAVFALISLYETVGQKLGQFTRSGGLFRHLAGYILGIILTSFVAGLATAPFAIFHFGQVAAYSLVANLFAVPIMGLWVMPWGIVAFLFMPLQVSFPFEMMAVGINVILWIADKTSHWPFSVQYLGTFSTLKLSLITLLSMWFMIWKTSIRWASVPFLFMLIFLYRPSLAPDILVSETGNLYAARISDEKIYLSSKKVEKFEAKRWQLLFGAVPNVTSSNLVDCDPYGCLYLKESQVIAFPKVNQSLTMDCERATLIISRMPVARNCSGPWVIDKFDLWRKGAHSIWLENSGDFRIETVNDLRGSRPWVPHRYSMPKN</sequence>
<evidence type="ECO:0000259" key="8">
    <source>
        <dbReference type="Pfam" id="PF13567"/>
    </source>
</evidence>
<dbReference type="RefSeq" id="WP_251932352.1">
    <property type="nucleotide sequence ID" value="NZ_CP098747.1"/>
</dbReference>
<feature type="transmembrane region" description="Helical" evidence="6">
    <location>
        <begin position="266"/>
        <end position="292"/>
    </location>
</feature>
<dbReference type="EMBL" id="CP098747">
    <property type="protein sequence ID" value="USG59602.1"/>
    <property type="molecule type" value="Genomic_DNA"/>
</dbReference>
<gene>
    <name evidence="9" type="ORF">NBZ79_10425</name>
</gene>
<evidence type="ECO:0000313" key="9">
    <source>
        <dbReference type="EMBL" id="USG59602.1"/>
    </source>
</evidence>
<dbReference type="InterPro" id="IPR004477">
    <property type="entry name" value="ComEC_N"/>
</dbReference>
<evidence type="ECO:0000259" key="7">
    <source>
        <dbReference type="Pfam" id="PF03772"/>
    </source>
</evidence>
<evidence type="ECO:0000313" key="10">
    <source>
        <dbReference type="Proteomes" id="UP001056291"/>
    </source>
</evidence>
<evidence type="ECO:0000256" key="3">
    <source>
        <dbReference type="ARBA" id="ARBA00022692"/>
    </source>
</evidence>
<feature type="transmembrane region" description="Helical" evidence="6">
    <location>
        <begin position="474"/>
        <end position="490"/>
    </location>
</feature>
<dbReference type="InterPro" id="IPR025405">
    <property type="entry name" value="DUF4131"/>
</dbReference>
<dbReference type="Pfam" id="PF13567">
    <property type="entry name" value="DUF4131"/>
    <property type="match status" value="1"/>
</dbReference>
<evidence type="ECO:0000256" key="1">
    <source>
        <dbReference type="ARBA" id="ARBA00004651"/>
    </source>
</evidence>
<dbReference type="NCBIfam" id="TIGR00360">
    <property type="entry name" value="ComEC_N-term"/>
    <property type="match status" value="1"/>
</dbReference>
<evidence type="ECO:0000256" key="4">
    <source>
        <dbReference type="ARBA" id="ARBA00022989"/>
    </source>
</evidence>
<dbReference type="PANTHER" id="PTHR30619">
    <property type="entry name" value="DNA INTERNALIZATION/COMPETENCE PROTEIN COMEC/REC2"/>
    <property type="match status" value="1"/>
</dbReference>
<keyword evidence="2" id="KW-1003">Cell membrane</keyword>
<dbReference type="Pfam" id="PF03772">
    <property type="entry name" value="Competence"/>
    <property type="match status" value="1"/>
</dbReference>
<proteinExistence type="predicted"/>
<dbReference type="InterPro" id="IPR052159">
    <property type="entry name" value="Competence_DNA_uptake"/>
</dbReference>
<feature type="transmembrane region" description="Helical" evidence="6">
    <location>
        <begin position="50"/>
        <end position="69"/>
    </location>
</feature>
<organism evidence="9 10">
    <name type="scientific">Sneathiella marina</name>
    <dbReference type="NCBI Taxonomy" id="2950108"/>
    <lineage>
        <taxon>Bacteria</taxon>
        <taxon>Pseudomonadati</taxon>
        <taxon>Pseudomonadota</taxon>
        <taxon>Alphaproteobacteria</taxon>
        <taxon>Sneathiellales</taxon>
        <taxon>Sneathiellaceae</taxon>
        <taxon>Sneathiella</taxon>
    </lineage>
</organism>
<accession>A0ABY4VY23</accession>